<proteinExistence type="predicted"/>
<gene>
    <name evidence="1" type="ORF">COV09_00175</name>
</gene>
<dbReference type="EMBL" id="PCYJ01000004">
    <property type="protein sequence ID" value="PIR45667.1"/>
    <property type="molecule type" value="Genomic_DNA"/>
</dbReference>
<accession>A0A2H0RGT1</accession>
<evidence type="ECO:0000313" key="2">
    <source>
        <dbReference type="Proteomes" id="UP000230906"/>
    </source>
</evidence>
<evidence type="ECO:0000313" key="1">
    <source>
        <dbReference type="EMBL" id="PIR45667.1"/>
    </source>
</evidence>
<reference evidence="1 2" key="1">
    <citation type="submission" date="2017-09" db="EMBL/GenBank/DDBJ databases">
        <title>Depth-based differentiation of microbial function through sediment-hosted aquifers and enrichment of novel symbionts in the deep terrestrial subsurface.</title>
        <authorList>
            <person name="Probst A.J."/>
            <person name="Ladd B."/>
            <person name="Jarett J.K."/>
            <person name="Geller-Mcgrath D.E."/>
            <person name="Sieber C.M."/>
            <person name="Emerson J.B."/>
            <person name="Anantharaman K."/>
            <person name="Thomas B.C."/>
            <person name="Malmstrom R."/>
            <person name="Stieglmeier M."/>
            <person name="Klingl A."/>
            <person name="Woyke T."/>
            <person name="Ryan C.M."/>
            <person name="Banfield J.F."/>
        </authorList>
    </citation>
    <scope>NUCLEOTIDE SEQUENCE [LARGE SCALE GENOMIC DNA]</scope>
    <source>
        <strain evidence="1">CG10_big_fil_rev_8_21_14_0_10_50_13</strain>
    </source>
</reference>
<comment type="caution">
    <text evidence="1">The sequence shown here is derived from an EMBL/GenBank/DDBJ whole genome shotgun (WGS) entry which is preliminary data.</text>
</comment>
<dbReference type="Proteomes" id="UP000230906">
    <property type="component" value="Unassembled WGS sequence"/>
</dbReference>
<dbReference type="AlphaFoldDB" id="A0A2H0RGT1"/>
<name>A0A2H0RGT1_9BACT</name>
<sequence length="117" mass="13351">MRMCQFLCNKSMEELIDILQNDSSSRVVVTREILLRRPSSHSLTSGQVIDLFIYCDPAQRPRFFSLVEEMSSAFTPMELETIGKAAPEFRKKIITILDRHYQGSRARESVLAALNVA</sequence>
<organism evidence="1 2">
    <name type="scientific">Candidatus Vogelbacteria bacterium CG10_big_fil_rev_8_21_14_0_10_50_13</name>
    <dbReference type="NCBI Taxonomy" id="1975044"/>
    <lineage>
        <taxon>Bacteria</taxon>
        <taxon>Candidatus Vogeliibacteriota</taxon>
    </lineage>
</organism>
<protein>
    <submittedName>
        <fullName evidence="1">Uncharacterized protein</fullName>
    </submittedName>
</protein>